<dbReference type="InterPro" id="IPR036640">
    <property type="entry name" value="ABC1_TM_sf"/>
</dbReference>
<name>A0A7V2T1C0_LEUMU</name>
<dbReference type="CDD" id="cd18584">
    <property type="entry name" value="ABC_6TM_AarD_CydD"/>
    <property type="match status" value="1"/>
</dbReference>
<sequence>MSIPKFLASQKNLTSRWLQVSIALGLLSGFLLIAQAWFLANVINEVIFEKQALSAVQHWLWALLALFMLRSILAWASEQAAFHASAKIKRHLRDRLHRHIQSLGPVTTGSEASGGHVNTLVDGIEALENYYARYLPAMSLVVLVPLSILVFIFPIDWLSGLVMLVTAPLIPVFMILIGKGTEKLNKKQWRKLARMSAHFLDMIQGLTTLKIFNTSKHEAEVIARISNEY</sequence>
<feature type="transmembrane region" description="Helical" evidence="5">
    <location>
        <begin position="161"/>
        <end position="181"/>
    </location>
</feature>
<keyword evidence="2 5" id="KW-0812">Transmembrane</keyword>
<dbReference type="GO" id="GO:0005524">
    <property type="term" value="F:ATP binding"/>
    <property type="evidence" value="ECO:0007669"/>
    <property type="project" value="InterPro"/>
</dbReference>
<organism evidence="7">
    <name type="scientific">Leucothrix mucor</name>
    <dbReference type="NCBI Taxonomy" id="45248"/>
    <lineage>
        <taxon>Bacteria</taxon>
        <taxon>Pseudomonadati</taxon>
        <taxon>Pseudomonadota</taxon>
        <taxon>Gammaproteobacteria</taxon>
        <taxon>Thiotrichales</taxon>
        <taxon>Thiotrichaceae</taxon>
        <taxon>Leucothrix</taxon>
    </lineage>
</organism>
<dbReference type="InterPro" id="IPR039421">
    <property type="entry name" value="Type_1_exporter"/>
</dbReference>
<comment type="caution">
    <text evidence="7">The sequence shown here is derived from an EMBL/GenBank/DDBJ whole genome shotgun (WGS) entry which is preliminary data.</text>
</comment>
<evidence type="ECO:0000259" key="6">
    <source>
        <dbReference type="PROSITE" id="PS50929"/>
    </source>
</evidence>
<dbReference type="SUPFAM" id="SSF90123">
    <property type="entry name" value="ABC transporter transmembrane region"/>
    <property type="match status" value="1"/>
</dbReference>
<feature type="non-terminal residue" evidence="7">
    <location>
        <position position="229"/>
    </location>
</feature>
<keyword evidence="3 5" id="KW-1133">Transmembrane helix</keyword>
<dbReference type="GO" id="GO:0140359">
    <property type="term" value="F:ABC-type transporter activity"/>
    <property type="evidence" value="ECO:0007669"/>
    <property type="project" value="InterPro"/>
</dbReference>
<feature type="transmembrane region" description="Helical" evidence="5">
    <location>
        <begin position="20"/>
        <end position="39"/>
    </location>
</feature>
<protein>
    <submittedName>
        <fullName evidence="7">Thiol reductant ABC exporter subunit CydD</fullName>
    </submittedName>
</protein>
<evidence type="ECO:0000256" key="2">
    <source>
        <dbReference type="ARBA" id="ARBA00022692"/>
    </source>
</evidence>
<accession>A0A7V2T1C0</accession>
<proteinExistence type="predicted"/>
<feature type="domain" description="ABC transmembrane type-1" evidence="6">
    <location>
        <begin position="20"/>
        <end position="229"/>
    </location>
</feature>
<evidence type="ECO:0000313" key="7">
    <source>
        <dbReference type="EMBL" id="HFC92875.1"/>
    </source>
</evidence>
<dbReference type="AlphaFoldDB" id="A0A7V2T1C0"/>
<gene>
    <name evidence="7" type="ORF">ENJ51_08695</name>
</gene>
<dbReference type="Gene3D" id="1.20.1560.10">
    <property type="entry name" value="ABC transporter type 1, transmembrane domain"/>
    <property type="match status" value="1"/>
</dbReference>
<feature type="transmembrane region" description="Helical" evidence="5">
    <location>
        <begin position="59"/>
        <end position="77"/>
    </location>
</feature>
<dbReference type="PANTHER" id="PTHR24221:SF590">
    <property type="entry name" value="COMPONENT LINKED WITH THE ASSEMBLY OF CYTOCHROME' TRANSPORT TRANSMEMBRANE ATP-BINDING PROTEIN ABC TRANSPORTER CYDD-RELATED"/>
    <property type="match status" value="1"/>
</dbReference>
<dbReference type="PROSITE" id="PS50929">
    <property type="entry name" value="ABC_TM1F"/>
    <property type="match status" value="1"/>
</dbReference>
<comment type="subcellular location">
    <subcellularLocation>
        <location evidence="1">Cell membrane</location>
        <topology evidence="1">Multi-pass membrane protein</topology>
    </subcellularLocation>
</comment>
<evidence type="ECO:0000256" key="5">
    <source>
        <dbReference type="SAM" id="Phobius"/>
    </source>
</evidence>
<dbReference type="GO" id="GO:0005886">
    <property type="term" value="C:plasma membrane"/>
    <property type="evidence" value="ECO:0007669"/>
    <property type="project" value="UniProtKB-SubCell"/>
</dbReference>
<evidence type="ECO:0000256" key="4">
    <source>
        <dbReference type="ARBA" id="ARBA00023136"/>
    </source>
</evidence>
<dbReference type="PANTHER" id="PTHR24221">
    <property type="entry name" value="ATP-BINDING CASSETTE SUB-FAMILY B"/>
    <property type="match status" value="1"/>
</dbReference>
<dbReference type="EMBL" id="DRMS01000325">
    <property type="protein sequence ID" value="HFC92875.1"/>
    <property type="molecule type" value="Genomic_DNA"/>
</dbReference>
<reference evidence="7" key="1">
    <citation type="journal article" date="2020" name="mSystems">
        <title>Genome- and Community-Level Interaction Insights into Carbon Utilization and Element Cycling Functions of Hydrothermarchaeota in Hydrothermal Sediment.</title>
        <authorList>
            <person name="Zhou Z."/>
            <person name="Liu Y."/>
            <person name="Xu W."/>
            <person name="Pan J."/>
            <person name="Luo Z.H."/>
            <person name="Li M."/>
        </authorList>
    </citation>
    <scope>NUCLEOTIDE SEQUENCE [LARGE SCALE GENOMIC DNA]</scope>
    <source>
        <strain evidence="7">HyVt-493</strain>
    </source>
</reference>
<dbReference type="InterPro" id="IPR011527">
    <property type="entry name" value="ABC1_TM_dom"/>
</dbReference>
<feature type="transmembrane region" description="Helical" evidence="5">
    <location>
        <begin position="134"/>
        <end position="155"/>
    </location>
</feature>
<dbReference type="Pfam" id="PF00664">
    <property type="entry name" value="ABC_membrane"/>
    <property type="match status" value="1"/>
</dbReference>
<evidence type="ECO:0000256" key="1">
    <source>
        <dbReference type="ARBA" id="ARBA00004651"/>
    </source>
</evidence>
<evidence type="ECO:0000256" key="3">
    <source>
        <dbReference type="ARBA" id="ARBA00022989"/>
    </source>
</evidence>
<keyword evidence="4 5" id="KW-0472">Membrane</keyword>
<dbReference type="Proteomes" id="UP000885750">
    <property type="component" value="Unassembled WGS sequence"/>
</dbReference>